<dbReference type="GO" id="GO:0008270">
    <property type="term" value="F:zinc ion binding"/>
    <property type="evidence" value="ECO:0007669"/>
    <property type="project" value="UniProtKB-KW"/>
</dbReference>
<dbReference type="EMBL" id="KZ819602">
    <property type="protein sequence ID" value="PWN37926.1"/>
    <property type="molecule type" value="Genomic_DNA"/>
</dbReference>
<dbReference type="OrthoDB" id="515401at2759"/>
<name>A0A316VK44_9BASI</name>
<evidence type="ECO:0000259" key="9">
    <source>
        <dbReference type="PROSITE" id="PS50114"/>
    </source>
</evidence>
<keyword evidence="2" id="KW-0479">Metal-binding</keyword>
<keyword evidence="3 8" id="KW-0863">Zinc-finger</keyword>
<dbReference type="InParanoid" id="A0A316VK44"/>
<organism evidence="10 11">
    <name type="scientific">Meira miltonrushii</name>
    <dbReference type="NCBI Taxonomy" id="1280837"/>
    <lineage>
        <taxon>Eukaryota</taxon>
        <taxon>Fungi</taxon>
        <taxon>Dikarya</taxon>
        <taxon>Basidiomycota</taxon>
        <taxon>Ustilaginomycotina</taxon>
        <taxon>Exobasidiomycetes</taxon>
        <taxon>Exobasidiales</taxon>
        <taxon>Brachybasidiaceae</taxon>
        <taxon>Meira</taxon>
    </lineage>
</organism>
<dbReference type="GO" id="GO:0005634">
    <property type="term" value="C:nucleus"/>
    <property type="evidence" value="ECO:0007669"/>
    <property type="project" value="UniProtKB-SubCell"/>
</dbReference>
<proteinExistence type="predicted"/>
<dbReference type="SMART" id="SM00401">
    <property type="entry name" value="ZnF_GATA"/>
    <property type="match status" value="2"/>
</dbReference>
<evidence type="ECO:0000256" key="7">
    <source>
        <dbReference type="ARBA" id="ARBA00023242"/>
    </source>
</evidence>
<feature type="domain" description="GATA-type" evidence="9">
    <location>
        <begin position="73"/>
        <end position="126"/>
    </location>
</feature>
<comment type="subcellular location">
    <subcellularLocation>
        <location evidence="1">Nucleus</location>
    </subcellularLocation>
</comment>
<dbReference type="PANTHER" id="PTHR10071">
    <property type="entry name" value="TRANSCRIPTION FACTOR GATA FAMILY MEMBER"/>
    <property type="match status" value="1"/>
</dbReference>
<dbReference type="GO" id="GO:0000122">
    <property type="term" value="P:negative regulation of transcription by RNA polymerase II"/>
    <property type="evidence" value="ECO:0007669"/>
    <property type="project" value="TreeGrafter"/>
</dbReference>
<dbReference type="SUPFAM" id="SSF57716">
    <property type="entry name" value="Glucocorticoid receptor-like (DNA-binding domain)"/>
    <property type="match status" value="2"/>
</dbReference>
<evidence type="ECO:0000256" key="6">
    <source>
        <dbReference type="ARBA" id="ARBA00023163"/>
    </source>
</evidence>
<keyword evidence="6" id="KW-0804">Transcription</keyword>
<evidence type="ECO:0000313" key="11">
    <source>
        <dbReference type="Proteomes" id="UP000245771"/>
    </source>
</evidence>
<reference evidence="10 11" key="1">
    <citation type="journal article" date="2018" name="Mol. Biol. Evol.">
        <title>Broad Genomic Sampling Reveals a Smut Pathogenic Ancestry of the Fungal Clade Ustilaginomycotina.</title>
        <authorList>
            <person name="Kijpornyongpan T."/>
            <person name="Mondo S.J."/>
            <person name="Barry K."/>
            <person name="Sandor L."/>
            <person name="Lee J."/>
            <person name="Lipzen A."/>
            <person name="Pangilinan J."/>
            <person name="LaButti K."/>
            <person name="Hainaut M."/>
            <person name="Henrissat B."/>
            <person name="Grigoriev I.V."/>
            <person name="Spatafora J.W."/>
            <person name="Aime M.C."/>
        </authorList>
    </citation>
    <scope>NUCLEOTIDE SEQUENCE [LARGE SCALE GENOMIC DNA]</scope>
    <source>
        <strain evidence="10 11">MCA 3882</strain>
    </source>
</reference>
<dbReference type="PROSITE" id="PS50114">
    <property type="entry name" value="GATA_ZN_FINGER_2"/>
    <property type="match status" value="2"/>
</dbReference>
<dbReference type="Proteomes" id="UP000245771">
    <property type="component" value="Unassembled WGS sequence"/>
</dbReference>
<dbReference type="STRING" id="1280837.A0A316VK44"/>
<dbReference type="InterPro" id="IPR000679">
    <property type="entry name" value="Znf_GATA"/>
</dbReference>
<evidence type="ECO:0000256" key="8">
    <source>
        <dbReference type="PROSITE-ProRule" id="PRU00094"/>
    </source>
</evidence>
<feature type="domain" description="GATA-type" evidence="9">
    <location>
        <begin position="11"/>
        <end position="69"/>
    </location>
</feature>
<keyword evidence="11" id="KW-1185">Reference proteome</keyword>
<dbReference type="AlphaFoldDB" id="A0A316VK44"/>
<gene>
    <name evidence="10" type="ORF">FA14DRAFT_118823</name>
</gene>
<keyword evidence="7" id="KW-0539">Nucleus</keyword>
<dbReference type="GO" id="GO:0000978">
    <property type="term" value="F:RNA polymerase II cis-regulatory region sequence-specific DNA binding"/>
    <property type="evidence" value="ECO:0007669"/>
    <property type="project" value="TreeGrafter"/>
</dbReference>
<dbReference type="CDD" id="cd00202">
    <property type="entry name" value="ZnF_GATA"/>
    <property type="match status" value="2"/>
</dbReference>
<accession>A0A316VK44</accession>
<evidence type="ECO:0000256" key="5">
    <source>
        <dbReference type="ARBA" id="ARBA00023015"/>
    </source>
</evidence>
<feature type="non-terminal residue" evidence="10">
    <location>
        <position position="131"/>
    </location>
</feature>
<dbReference type="PRINTS" id="PR00619">
    <property type="entry name" value="GATAZNFINGER"/>
</dbReference>
<protein>
    <submittedName>
        <fullName evidence="10">Iron transporter biosynthesis regulating transcription factor</fullName>
    </submittedName>
</protein>
<dbReference type="GO" id="GO:0045944">
    <property type="term" value="P:positive regulation of transcription by RNA polymerase II"/>
    <property type="evidence" value="ECO:0007669"/>
    <property type="project" value="TreeGrafter"/>
</dbReference>
<evidence type="ECO:0000256" key="4">
    <source>
        <dbReference type="ARBA" id="ARBA00022833"/>
    </source>
</evidence>
<dbReference type="GeneID" id="37018095"/>
<dbReference type="RefSeq" id="XP_025358228.1">
    <property type="nucleotide sequence ID" value="XM_025496314.1"/>
</dbReference>
<dbReference type="PROSITE" id="PS00344">
    <property type="entry name" value="GATA_ZN_FINGER_1"/>
    <property type="match status" value="2"/>
</dbReference>
<dbReference type="PANTHER" id="PTHR10071:SF335">
    <property type="entry name" value="IRON-SENSING TRANSCRIPTIONAL REPRESSOR-RELATED"/>
    <property type="match status" value="1"/>
</dbReference>
<keyword evidence="5" id="KW-0805">Transcription regulation</keyword>
<dbReference type="InterPro" id="IPR039355">
    <property type="entry name" value="Transcription_factor_GATA"/>
</dbReference>
<dbReference type="Gene3D" id="3.30.50.10">
    <property type="entry name" value="Erythroid Transcription Factor GATA-1, subunit A"/>
    <property type="match status" value="2"/>
</dbReference>
<evidence type="ECO:0000256" key="2">
    <source>
        <dbReference type="ARBA" id="ARBA00022723"/>
    </source>
</evidence>
<dbReference type="FunFam" id="3.30.50.10:FF:000007">
    <property type="entry name" value="Nitrogen regulatory AreA, N-terminal"/>
    <property type="match status" value="1"/>
</dbReference>
<evidence type="ECO:0000313" key="10">
    <source>
        <dbReference type="EMBL" id="PWN37926.1"/>
    </source>
</evidence>
<keyword evidence="4" id="KW-0862">Zinc</keyword>
<dbReference type="InterPro" id="IPR013088">
    <property type="entry name" value="Znf_NHR/GATA"/>
</dbReference>
<dbReference type="GO" id="GO:0000981">
    <property type="term" value="F:DNA-binding transcription factor activity, RNA polymerase II-specific"/>
    <property type="evidence" value="ECO:0007669"/>
    <property type="project" value="TreeGrafter"/>
</dbReference>
<evidence type="ECO:0000256" key="1">
    <source>
        <dbReference type="ARBA" id="ARBA00004123"/>
    </source>
</evidence>
<dbReference type="Pfam" id="PF00320">
    <property type="entry name" value="GATA"/>
    <property type="match status" value="2"/>
</dbReference>
<sequence length="131" mass="14298">MPQPSTSSNGESLALQCANCGSTRTPLWRRGPDGNTLCNACGLHFKTHNSLRAPPEPSSIHHSNGVFQRDDASGIGLKCTNCGTTTTPLWRRDDDGNNICNACGLYQKLHGTQRPIGMRKTVIKRRKRIPA</sequence>
<evidence type="ECO:0000256" key="3">
    <source>
        <dbReference type="ARBA" id="ARBA00022771"/>
    </source>
</evidence>